<dbReference type="PANTHER" id="PTHR34039">
    <property type="entry name" value="UPF0102 PROTEIN YRAN"/>
    <property type="match status" value="1"/>
</dbReference>
<comment type="similarity">
    <text evidence="1 2">Belongs to the UPF0102 family.</text>
</comment>
<gene>
    <name evidence="3" type="ORF">AVDCRST_MAG43-1903</name>
</gene>
<dbReference type="AlphaFoldDB" id="A0A6J4UWU8"/>
<evidence type="ECO:0000313" key="3">
    <source>
        <dbReference type="EMBL" id="CAA9560242.1"/>
    </source>
</evidence>
<evidence type="ECO:0000256" key="2">
    <source>
        <dbReference type="HAMAP-Rule" id="MF_00048"/>
    </source>
</evidence>
<reference evidence="3" key="1">
    <citation type="submission" date="2020-02" db="EMBL/GenBank/DDBJ databases">
        <authorList>
            <person name="Meier V. D."/>
        </authorList>
    </citation>
    <scope>NUCLEOTIDE SEQUENCE</scope>
    <source>
        <strain evidence="3">AVDCRST_MAG43</strain>
    </source>
</reference>
<protein>
    <recommendedName>
        <fullName evidence="2">UPF0102 protein AVDCRST_MAG43-1903</fullName>
    </recommendedName>
</protein>
<dbReference type="HAMAP" id="MF_00048">
    <property type="entry name" value="UPF0102"/>
    <property type="match status" value="1"/>
</dbReference>
<dbReference type="SUPFAM" id="SSF52980">
    <property type="entry name" value="Restriction endonuclease-like"/>
    <property type="match status" value="1"/>
</dbReference>
<dbReference type="Gene3D" id="3.40.1350.10">
    <property type="match status" value="1"/>
</dbReference>
<organism evidence="3">
    <name type="scientific">uncultured Thermomicrobiales bacterium</name>
    <dbReference type="NCBI Taxonomy" id="1645740"/>
    <lineage>
        <taxon>Bacteria</taxon>
        <taxon>Pseudomonadati</taxon>
        <taxon>Thermomicrobiota</taxon>
        <taxon>Thermomicrobia</taxon>
        <taxon>Thermomicrobiales</taxon>
        <taxon>environmental samples</taxon>
    </lineage>
</organism>
<dbReference type="CDD" id="cd20736">
    <property type="entry name" value="PoNe_Nuclease"/>
    <property type="match status" value="1"/>
</dbReference>
<dbReference type="InterPro" id="IPR003509">
    <property type="entry name" value="UPF0102_YraN-like"/>
</dbReference>
<proteinExistence type="inferred from homology"/>
<dbReference type="NCBIfam" id="NF009150">
    <property type="entry name" value="PRK12497.1-3"/>
    <property type="match status" value="1"/>
</dbReference>
<dbReference type="PANTHER" id="PTHR34039:SF1">
    <property type="entry name" value="UPF0102 PROTEIN YRAN"/>
    <property type="match status" value="1"/>
</dbReference>
<dbReference type="NCBIfam" id="TIGR00252">
    <property type="entry name" value="YraN family protein"/>
    <property type="match status" value="1"/>
</dbReference>
<dbReference type="InterPro" id="IPR011335">
    <property type="entry name" value="Restrct_endonuc-II-like"/>
</dbReference>
<dbReference type="InterPro" id="IPR011856">
    <property type="entry name" value="tRNA_endonuc-like_dom_sf"/>
</dbReference>
<accession>A0A6J4UWU8</accession>
<dbReference type="NCBIfam" id="NF009154">
    <property type="entry name" value="PRK12497.3-3"/>
    <property type="match status" value="1"/>
</dbReference>
<dbReference type="EMBL" id="CADCWI010000092">
    <property type="protein sequence ID" value="CAA9560242.1"/>
    <property type="molecule type" value="Genomic_DNA"/>
</dbReference>
<name>A0A6J4UWU8_9BACT</name>
<evidence type="ECO:0000256" key="1">
    <source>
        <dbReference type="ARBA" id="ARBA00006738"/>
    </source>
</evidence>
<dbReference type="GO" id="GO:0003676">
    <property type="term" value="F:nucleic acid binding"/>
    <property type="evidence" value="ECO:0007669"/>
    <property type="project" value="InterPro"/>
</dbReference>
<sequence length="126" mass="14042">MNSRPESARLGQTGERLAQAFLEDLGYRFVGRNWHCTQGELDLIMLDGDELVFVEVKTRRGEGSGRAGESVSSKKTARLLGSAEWYIAQHTEHQERVWRCDLVAITMSGSTQQPKILHVVNAIVTG</sequence>
<dbReference type="Pfam" id="PF02021">
    <property type="entry name" value="UPF0102"/>
    <property type="match status" value="1"/>
</dbReference>